<keyword evidence="3 7" id="KW-0813">Transport</keyword>
<dbReference type="InterPro" id="IPR011900">
    <property type="entry name" value="GRX_bact"/>
</dbReference>
<keyword evidence="6 7" id="KW-0676">Redox-active center</keyword>
<dbReference type="InterPro" id="IPR036249">
    <property type="entry name" value="Thioredoxin-like_sf"/>
</dbReference>
<feature type="domain" description="Glutaredoxin" evidence="8">
    <location>
        <begin position="4"/>
        <end position="64"/>
    </location>
</feature>
<dbReference type="Proteomes" id="UP001596492">
    <property type="component" value="Unassembled WGS sequence"/>
</dbReference>
<dbReference type="CDD" id="cd03418">
    <property type="entry name" value="GRX_GRXb_1_3_like"/>
    <property type="match status" value="1"/>
</dbReference>
<dbReference type="InterPro" id="IPR011767">
    <property type="entry name" value="GLR_AS"/>
</dbReference>
<keyword evidence="7" id="KW-0963">Cytoplasm</keyword>
<dbReference type="EMBL" id="JBHTBR010000002">
    <property type="protein sequence ID" value="MFC7291297.1"/>
    <property type="molecule type" value="Genomic_DNA"/>
</dbReference>
<dbReference type="SUPFAM" id="SSF52833">
    <property type="entry name" value="Thioredoxin-like"/>
    <property type="match status" value="1"/>
</dbReference>
<evidence type="ECO:0000256" key="1">
    <source>
        <dbReference type="ARBA" id="ARBA00002549"/>
    </source>
</evidence>
<keyword evidence="5" id="KW-1015">Disulfide bond</keyword>
<evidence type="ECO:0000313" key="9">
    <source>
        <dbReference type="EMBL" id="MFC7291297.1"/>
    </source>
</evidence>
<dbReference type="Pfam" id="PF00462">
    <property type="entry name" value="Glutaredoxin"/>
    <property type="match status" value="1"/>
</dbReference>
<keyword evidence="4 7" id="KW-0249">Electron transport</keyword>
<dbReference type="PANTHER" id="PTHR45694">
    <property type="entry name" value="GLUTAREDOXIN 2"/>
    <property type="match status" value="1"/>
</dbReference>
<dbReference type="NCBIfam" id="TIGR02181">
    <property type="entry name" value="GRX_bact"/>
    <property type="match status" value="1"/>
</dbReference>
<name>A0ABW2IK49_9PROT</name>
<dbReference type="InterPro" id="IPR014025">
    <property type="entry name" value="Glutaredoxin_subgr"/>
</dbReference>
<dbReference type="InterPro" id="IPR002109">
    <property type="entry name" value="Glutaredoxin"/>
</dbReference>
<sequence>MAKVTIYTRAMCPYCSRAVSLLKKKGVDFEEIDAGRDPAKKQEMIQRSQGGSTFPQIFIGNEHIGGCDEMMALERNGALDNMLS</sequence>
<comment type="caution">
    <text evidence="9">The sequence shown here is derived from an EMBL/GenBank/DDBJ whole genome shotgun (WGS) entry which is preliminary data.</text>
</comment>
<organism evidence="9 10">
    <name type="scientific">Hirschia litorea</name>
    <dbReference type="NCBI Taxonomy" id="1199156"/>
    <lineage>
        <taxon>Bacteria</taxon>
        <taxon>Pseudomonadati</taxon>
        <taxon>Pseudomonadota</taxon>
        <taxon>Alphaproteobacteria</taxon>
        <taxon>Hyphomonadales</taxon>
        <taxon>Hyphomonadaceae</taxon>
        <taxon>Hirschia</taxon>
    </lineage>
</organism>
<dbReference type="PRINTS" id="PR00160">
    <property type="entry name" value="GLUTAREDOXIN"/>
</dbReference>
<comment type="function">
    <text evidence="1 7">Has a glutathione-disulfide oxidoreductase activity in the presence of NADPH and glutathione reductase. Reduces low molecular weight disulfides and proteins.</text>
</comment>
<dbReference type="Gene3D" id="3.40.30.10">
    <property type="entry name" value="Glutaredoxin"/>
    <property type="match status" value="1"/>
</dbReference>
<evidence type="ECO:0000256" key="6">
    <source>
        <dbReference type="ARBA" id="ARBA00023284"/>
    </source>
</evidence>
<dbReference type="PROSITE" id="PS51354">
    <property type="entry name" value="GLUTAREDOXIN_2"/>
    <property type="match status" value="1"/>
</dbReference>
<comment type="similarity">
    <text evidence="2 7">Belongs to the glutaredoxin family.</text>
</comment>
<evidence type="ECO:0000256" key="4">
    <source>
        <dbReference type="ARBA" id="ARBA00022982"/>
    </source>
</evidence>
<proteinExistence type="inferred from homology"/>
<dbReference type="RefSeq" id="WP_382166490.1">
    <property type="nucleotide sequence ID" value="NZ_JBHTBR010000002.1"/>
</dbReference>
<gene>
    <name evidence="9" type="primary">grxC</name>
    <name evidence="9" type="ORF">ACFQS8_06690</name>
</gene>
<protein>
    <recommendedName>
        <fullName evidence="7">Glutaredoxin</fullName>
    </recommendedName>
</protein>
<dbReference type="PANTHER" id="PTHR45694:SF18">
    <property type="entry name" value="GLUTAREDOXIN-1-RELATED"/>
    <property type="match status" value="1"/>
</dbReference>
<evidence type="ECO:0000256" key="7">
    <source>
        <dbReference type="RuleBase" id="RU364065"/>
    </source>
</evidence>
<evidence type="ECO:0000256" key="3">
    <source>
        <dbReference type="ARBA" id="ARBA00022448"/>
    </source>
</evidence>
<evidence type="ECO:0000313" key="10">
    <source>
        <dbReference type="Proteomes" id="UP001596492"/>
    </source>
</evidence>
<accession>A0ABW2IK49</accession>
<evidence type="ECO:0000256" key="2">
    <source>
        <dbReference type="ARBA" id="ARBA00007787"/>
    </source>
</evidence>
<dbReference type="PROSITE" id="PS00195">
    <property type="entry name" value="GLUTAREDOXIN_1"/>
    <property type="match status" value="1"/>
</dbReference>
<evidence type="ECO:0000259" key="8">
    <source>
        <dbReference type="Pfam" id="PF00462"/>
    </source>
</evidence>
<reference evidence="10" key="1">
    <citation type="journal article" date="2019" name="Int. J. Syst. Evol. Microbiol.">
        <title>The Global Catalogue of Microorganisms (GCM) 10K type strain sequencing project: providing services to taxonomists for standard genome sequencing and annotation.</title>
        <authorList>
            <consortium name="The Broad Institute Genomics Platform"/>
            <consortium name="The Broad Institute Genome Sequencing Center for Infectious Disease"/>
            <person name="Wu L."/>
            <person name="Ma J."/>
        </authorList>
    </citation>
    <scope>NUCLEOTIDE SEQUENCE [LARGE SCALE GENOMIC DNA]</scope>
    <source>
        <strain evidence="10">CCUG 51308</strain>
    </source>
</reference>
<evidence type="ECO:0000256" key="5">
    <source>
        <dbReference type="ARBA" id="ARBA00023157"/>
    </source>
</evidence>
<keyword evidence="10" id="KW-1185">Reference proteome</keyword>